<dbReference type="PANTHER" id="PTHR42928">
    <property type="entry name" value="TRICARBOXYLATE-BINDING PROTEIN"/>
    <property type="match status" value="1"/>
</dbReference>
<evidence type="ECO:0000256" key="1">
    <source>
        <dbReference type="ARBA" id="ARBA00006987"/>
    </source>
</evidence>
<gene>
    <name evidence="2" type="ORF">OR16_14979</name>
</gene>
<dbReference type="InterPro" id="IPR042100">
    <property type="entry name" value="Bug_dom1"/>
</dbReference>
<comment type="caution">
    <text evidence="2">The sequence shown here is derived from an EMBL/GenBank/DDBJ whole genome shotgun (WGS) entry which is preliminary data.</text>
</comment>
<dbReference type="Gene3D" id="3.40.190.150">
    <property type="entry name" value="Bordetella uptake gene, domain 1"/>
    <property type="match status" value="1"/>
</dbReference>
<evidence type="ECO:0000313" key="2">
    <source>
        <dbReference type="EMBL" id="EHP42255.1"/>
    </source>
</evidence>
<dbReference type="InterPro" id="IPR005064">
    <property type="entry name" value="BUG"/>
</dbReference>
<evidence type="ECO:0000313" key="3">
    <source>
        <dbReference type="Proteomes" id="UP000005808"/>
    </source>
</evidence>
<comment type="similarity">
    <text evidence="1">Belongs to the UPF0065 (bug) family.</text>
</comment>
<name>H1S588_9BURK</name>
<dbReference type="Proteomes" id="UP000005808">
    <property type="component" value="Unassembled WGS sequence"/>
</dbReference>
<dbReference type="EMBL" id="AHJE01000036">
    <property type="protein sequence ID" value="EHP42255.1"/>
    <property type="molecule type" value="Genomic_DNA"/>
</dbReference>
<sequence>MERGLPAIVSSLVPTFLFSFPAGSPSSSAVAHAARRWQIGTWLATALLGLPVLAAAQAGDGYPSRPIRVVVPYSAGGGADNAARVITTQMSVLLKQQVVIDNKPGASGTIGAAAVAQAPADGYVVLYDASTFVVNPALRKLPFDAARDFLPVSLAVTAPNILVVPPRPASCARWR</sequence>
<proteinExistence type="inferred from homology"/>
<dbReference type="PANTHER" id="PTHR42928:SF5">
    <property type="entry name" value="BLR1237 PROTEIN"/>
    <property type="match status" value="1"/>
</dbReference>
<protein>
    <recommendedName>
        <fullName evidence="4">Extra-cytoplasmic solute receptor</fullName>
    </recommendedName>
</protein>
<evidence type="ECO:0008006" key="4">
    <source>
        <dbReference type="Google" id="ProtNLM"/>
    </source>
</evidence>
<dbReference type="Pfam" id="PF03401">
    <property type="entry name" value="TctC"/>
    <property type="match status" value="1"/>
</dbReference>
<accession>H1S588</accession>
<dbReference type="PATRIC" id="fig|1127483.3.peg.3002"/>
<dbReference type="AlphaFoldDB" id="H1S588"/>
<reference evidence="2 3" key="1">
    <citation type="journal article" date="2012" name="J. Bacteriol.">
        <title>De Novo Genome Project of Cupriavidus basilensis OR16.</title>
        <authorList>
            <person name="Cserhati M."/>
            <person name="Kriszt B."/>
            <person name="Szoboszlay S."/>
            <person name="Toth A."/>
            <person name="Szabo I."/>
            <person name="Tancsics A."/>
            <person name="Nagy I."/>
            <person name="Horvath B."/>
            <person name="Nagy I."/>
            <person name="Kukolya J."/>
        </authorList>
    </citation>
    <scope>NUCLEOTIDE SEQUENCE [LARGE SCALE GENOMIC DNA]</scope>
    <source>
        <strain evidence="2 3">OR16</strain>
    </source>
</reference>
<organism evidence="2 3">
    <name type="scientific">Cupriavidus basilensis OR16</name>
    <dbReference type="NCBI Taxonomy" id="1127483"/>
    <lineage>
        <taxon>Bacteria</taxon>
        <taxon>Pseudomonadati</taxon>
        <taxon>Pseudomonadota</taxon>
        <taxon>Betaproteobacteria</taxon>
        <taxon>Burkholderiales</taxon>
        <taxon>Burkholderiaceae</taxon>
        <taxon>Cupriavidus</taxon>
    </lineage>
</organism>